<reference evidence="1" key="2">
    <citation type="submission" date="2020-11" db="EMBL/GenBank/DDBJ databases">
        <authorList>
            <person name="McCartney M.A."/>
            <person name="Auch B."/>
            <person name="Kono T."/>
            <person name="Mallez S."/>
            <person name="Becker A."/>
            <person name="Gohl D.M."/>
            <person name="Silverstein K.A.T."/>
            <person name="Koren S."/>
            <person name="Bechman K.B."/>
            <person name="Herman A."/>
            <person name="Abrahante J.E."/>
            <person name="Garbe J."/>
        </authorList>
    </citation>
    <scope>NUCLEOTIDE SEQUENCE</scope>
    <source>
        <strain evidence="1">Duluth1</strain>
        <tissue evidence="1">Whole animal</tissue>
    </source>
</reference>
<dbReference type="Proteomes" id="UP000828390">
    <property type="component" value="Unassembled WGS sequence"/>
</dbReference>
<dbReference type="AlphaFoldDB" id="A0A9D4MP20"/>
<organism evidence="1 2">
    <name type="scientific">Dreissena polymorpha</name>
    <name type="common">Zebra mussel</name>
    <name type="synonym">Mytilus polymorpha</name>
    <dbReference type="NCBI Taxonomy" id="45954"/>
    <lineage>
        <taxon>Eukaryota</taxon>
        <taxon>Metazoa</taxon>
        <taxon>Spiralia</taxon>
        <taxon>Lophotrochozoa</taxon>
        <taxon>Mollusca</taxon>
        <taxon>Bivalvia</taxon>
        <taxon>Autobranchia</taxon>
        <taxon>Heteroconchia</taxon>
        <taxon>Euheterodonta</taxon>
        <taxon>Imparidentia</taxon>
        <taxon>Neoheterodontei</taxon>
        <taxon>Myida</taxon>
        <taxon>Dreissenoidea</taxon>
        <taxon>Dreissenidae</taxon>
        <taxon>Dreissena</taxon>
    </lineage>
</organism>
<accession>A0A9D4MP20</accession>
<sequence>MKIRLETDTNDDEAECDIFHVGRNEMFVTGTGPGGSSRRGVSEEVMFRLIAAVPIQEPRFQEICQYSGCNTSKYTPKRSVSQSVSQSVIKRPGNIPVLNVLAGIGLGLGQ</sequence>
<reference evidence="1" key="1">
    <citation type="journal article" date="2019" name="bioRxiv">
        <title>The Genome of the Zebra Mussel, Dreissena polymorpha: A Resource for Invasive Species Research.</title>
        <authorList>
            <person name="McCartney M.A."/>
            <person name="Auch B."/>
            <person name="Kono T."/>
            <person name="Mallez S."/>
            <person name="Zhang Y."/>
            <person name="Obille A."/>
            <person name="Becker A."/>
            <person name="Abrahante J.E."/>
            <person name="Garbe J."/>
            <person name="Badalamenti J.P."/>
            <person name="Herman A."/>
            <person name="Mangelson H."/>
            <person name="Liachko I."/>
            <person name="Sullivan S."/>
            <person name="Sone E.D."/>
            <person name="Koren S."/>
            <person name="Silverstein K.A.T."/>
            <person name="Beckman K.B."/>
            <person name="Gohl D.M."/>
        </authorList>
    </citation>
    <scope>NUCLEOTIDE SEQUENCE</scope>
    <source>
        <strain evidence="1">Duluth1</strain>
        <tissue evidence="1">Whole animal</tissue>
    </source>
</reference>
<name>A0A9D4MP20_DREPO</name>
<dbReference type="EMBL" id="JAIWYP010000001">
    <property type="protein sequence ID" value="KAH3880820.1"/>
    <property type="molecule type" value="Genomic_DNA"/>
</dbReference>
<protein>
    <submittedName>
        <fullName evidence="1">Uncharacterized protein</fullName>
    </submittedName>
</protein>
<keyword evidence="2" id="KW-1185">Reference proteome</keyword>
<proteinExistence type="predicted"/>
<evidence type="ECO:0000313" key="1">
    <source>
        <dbReference type="EMBL" id="KAH3880820.1"/>
    </source>
</evidence>
<comment type="caution">
    <text evidence="1">The sequence shown here is derived from an EMBL/GenBank/DDBJ whole genome shotgun (WGS) entry which is preliminary data.</text>
</comment>
<evidence type="ECO:0000313" key="2">
    <source>
        <dbReference type="Proteomes" id="UP000828390"/>
    </source>
</evidence>
<gene>
    <name evidence="1" type="ORF">DPMN_004742</name>
</gene>